<name>A0A918C8M6_9DEIO</name>
<reference evidence="9" key="1">
    <citation type="journal article" date="2014" name="Int. J. Syst. Evol. Microbiol.">
        <title>Complete genome sequence of Corynebacterium casei LMG S-19264T (=DSM 44701T), isolated from a smear-ripened cheese.</title>
        <authorList>
            <consortium name="US DOE Joint Genome Institute (JGI-PGF)"/>
            <person name="Walter F."/>
            <person name="Albersmeier A."/>
            <person name="Kalinowski J."/>
            <person name="Ruckert C."/>
        </authorList>
    </citation>
    <scope>NUCLEOTIDE SEQUENCE</scope>
    <source>
        <strain evidence="9">JCM 31311</strain>
    </source>
</reference>
<keyword evidence="10" id="KW-1185">Reference proteome</keyword>
<feature type="transmembrane region" description="Helical" evidence="7">
    <location>
        <begin position="145"/>
        <end position="165"/>
    </location>
</feature>
<evidence type="ECO:0000313" key="10">
    <source>
        <dbReference type="Proteomes" id="UP000603865"/>
    </source>
</evidence>
<comment type="similarity">
    <text evidence="2">Belongs to the bacterial sugar transferase family.</text>
</comment>
<organism evidence="9 10">
    <name type="scientific">Deinococcus ruber</name>
    <dbReference type="NCBI Taxonomy" id="1848197"/>
    <lineage>
        <taxon>Bacteria</taxon>
        <taxon>Thermotogati</taxon>
        <taxon>Deinococcota</taxon>
        <taxon>Deinococci</taxon>
        <taxon>Deinococcales</taxon>
        <taxon>Deinococcaceae</taxon>
        <taxon>Deinococcus</taxon>
    </lineage>
</organism>
<dbReference type="NCBIfam" id="TIGR03025">
    <property type="entry name" value="EPS_sugtrans"/>
    <property type="match status" value="1"/>
</dbReference>
<dbReference type="GO" id="GO:0016020">
    <property type="term" value="C:membrane"/>
    <property type="evidence" value="ECO:0007669"/>
    <property type="project" value="UniProtKB-SubCell"/>
</dbReference>
<keyword evidence="3" id="KW-0808">Transferase</keyword>
<keyword evidence="6 7" id="KW-0472">Membrane</keyword>
<evidence type="ECO:0000256" key="3">
    <source>
        <dbReference type="ARBA" id="ARBA00022679"/>
    </source>
</evidence>
<accession>A0A918C8M6</accession>
<dbReference type="AlphaFoldDB" id="A0A918C8M6"/>
<feature type="transmembrane region" description="Helical" evidence="7">
    <location>
        <begin position="118"/>
        <end position="139"/>
    </location>
</feature>
<keyword evidence="5 7" id="KW-1133">Transmembrane helix</keyword>
<evidence type="ECO:0000256" key="7">
    <source>
        <dbReference type="SAM" id="Phobius"/>
    </source>
</evidence>
<proteinExistence type="inferred from homology"/>
<dbReference type="PANTHER" id="PTHR30576:SF0">
    <property type="entry name" value="UNDECAPRENYL-PHOSPHATE N-ACETYLGALACTOSAMINYL 1-PHOSPHATE TRANSFERASE-RELATED"/>
    <property type="match status" value="1"/>
</dbReference>
<reference evidence="9" key="2">
    <citation type="submission" date="2020-09" db="EMBL/GenBank/DDBJ databases">
        <authorList>
            <person name="Sun Q."/>
            <person name="Ohkuma M."/>
        </authorList>
    </citation>
    <scope>NUCLEOTIDE SEQUENCE</scope>
    <source>
        <strain evidence="9">JCM 31311</strain>
    </source>
</reference>
<protein>
    <recommendedName>
        <fullName evidence="8">Bacterial sugar transferase domain-containing protein</fullName>
    </recommendedName>
</protein>
<dbReference type="InterPro" id="IPR003362">
    <property type="entry name" value="Bact_transf"/>
</dbReference>
<evidence type="ECO:0000256" key="1">
    <source>
        <dbReference type="ARBA" id="ARBA00004141"/>
    </source>
</evidence>
<feature type="transmembrane region" description="Helical" evidence="7">
    <location>
        <begin position="55"/>
        <end position="77"/>
    </location>
</feature>
<sequence>MKLTPPFRSRRSAVGRLRRYTAEPAQVAHAYQAAAPAVQHSEDFRQPPENFDSRAVLLAALRVLGAALMLGLLWLFVTPRDLPFTASSVSPLALWGIAAYLGWLLARQRAHPLFFDAGRQIVFEPFWTLLISAALFVAIGRFNSLIVLLPLNLLWLGYLLAWNMLARQISPPLRVGVTWLAEGRPDELSPLISDPRVRYVPLAEQPGLLLSSVDVVLTHPQVSRFSEHQRVLQHAQVAKIPTVSKLLLDEQLTGKVSLDLLNRDWLDALAFQSRYALIKRVLDVAATLLLLPVLIPLSLVVALVVRINSGTPVLFWQERVGKDGKTFNIAKFRSMTTDSERSGPAFASQGDQRITPVGGFLRKFRLDELPQFWNVLRGEMSIIGPRPEQWAFAADFEESIPLYACRHWVRPGITGWAQVNQGYTDNMGQTVEKLQYDFYYVKHISLALDLVIVGKTIRTVLNGFGAR</sequence>
<feature type="domain" description="Bacterial sugar transferase" evidence="8">
    <location>
        <begin position="279"/>
        <end position="461"/>
    </location>
</feature>
<dbReference type="PANTHER" id="PTHR30576">
    <property type="entry name" value="COLANIC BIOSYNTHESIS UDP-GLUCOSE LIPID CARRIER TRANSFERASE"/>
    <property type="match status" value="1"/>
</dbReference>
<evidence type="ECO:0000313" key="9">
    <source>
        <dbReference type="EMBL" id="GGR10712.1"/>
    </source>
</evidence>
<evidence type="ECO:0000256" key="6">
    <source>
        <dbReference type="ARBA" id="ARBA00023136"/>
    </source>
</evidence>
<keyword evidence="4 7" id="KW-0812">Transmembrane</keyword>
<evidence type="ECO:0000259" key="8">
    <source>
        <dbReference type="Pfam" id="PF02397"/>
    </source>
</evidence>
<comment type="subcellular location">
    <subcellularLocation>
        <location evidence="1">Membrane</location>
        <topology evidence="1">Multi-pass membrane protein</topology>
    </subcellularLocation>
</comment>
<comment type="caution">
    <text evidence="9">The sequence shown here is derived from an EMBL/GenBank/DDBJ whole genome shotgun (WGS) entry which is preliminary data.</text>
</comment>
<gene>
    <name evidence="9" type="ORF">GCM10008957_24290</name>
</gene>
<dbReference type="InterPro" id="IPR017475">
    <property type="entry name" value="EPS_sugar_tfrase"/>
</dbReference>
<dbReference type="Pfam" id="PF02397">
    <property type="entry name" value="Bac_transf"/>
    <property type="match status" value="1"/>
</dbReference>
<dbReference type="GO" id="GO:0016780">
    <property type="term" value="F:phosphotransferase activity, for other substituted phosphate groups"/>
    <property type="evidence" value="ECO:0007669"/>
    <property type="project" value="TreeGrafter"/>
</dbReference>
<evidence type="ECO:0000256" key="5">
    <source>
        <dbReference type="ARBA" id="ARBA00022989"/>
    </source>
</evidence>
<feature type="transmembrane region" description="Helical" evidence="7">
    <location>
        <begin position="89"/>
        <end position="106"/>
    </location>
</feature>
<evidence type="ECO:0000256" key="4">
    <source>
        <dbReference type="ARBA" id="ARBA00022692"/>
    </source>
</evidence>
<evidence type="ECO:0000256" key="2">
    <source>
        <dbReference type="ARBA" id="ARBA00006464"/>
    </source>
</evidence>
<dbReference type="RefSeq" id="WP_229776044.1">
    <property type="nucleotide sequence ID" value="NZ_BMQL01000012.1"/>
</dbReference>
<dbReference type="Proteomes" id="UP000603865">
    <property type="component" value="Unassembled WGS sequence"/>
</dbReference>
<feature type="transmembrane region" description="Helical" evidence="7">
    <location>
        <begin position="281"/>
        <end position="305"/>
    </location>
</feature>
<dbReference type="EMBL" id="BMQL01000012">
    <property type="protein sequence ID" value="GGR10712.1"/>
    <property type="molecule type" value="Genomic_DNA"/>
</dbReference>